<feature type="transmembrane region" description="Helical" evidence="2">
    <location>
        <begin position="70"/>
        <end position="92"/>
    </location>
</feature>
<sequence>MFTPRVLARRDARGPAPRGCPAQTTRAPAPNRAPPRRPPRPLPLPAATGHPPLVPDPLASRLARAARVSLGAGVAIAVCSAMAFWTALPWVFPSLGPTAFLAFVAPAAPANHPRRVLVGHGVAVLCGAAGVHLFGVADVPAVLTRLDLAHLGAVTFALAATGGLTVLLDAEHAPAGATTLIVALGLIRDPRDLALVEAAVLVLVLVCAALRRFGLGQRPPAPTRPPEHVP</sequence>
<evidence type="ECO:0000256" key="1">
    <source>
        <dbReference type="SAM" id="MobiDB-lite"/>
    </source>
</evidence>
<feature type="region of interest" description="Disordered" evidence="1">
    <location>
        <begin position="1"/>
        <end position="50"/>
    </location>
</feature>
<evidence type="ECO:0000313" key="5">
    <source>
        <dbReference type="Proteomes" id="UP000199400"/>
    </source>
</evidence>
<name>A0A1I2G660_9BACT</name>
<feature type="domain" description="HPP transmembrane region" evidence="3">
    <location>
        <begin position="61"/>
        <end position="210"/>
    </location>
</feature>
<evidence type="ECO:0000256" key="2">
    <source>
        <dbReference type="SAM" id="Phobius"/>
    </source>
</evidence>
<feature type="transmembrane region" description="Helical" evidence="2">
    <location>
        <begin position="193"/>
        <end position="210"/>
    </location>
</feature>
<dbReference type="AlphaFoldDB" id="A0A1I2G660"/>
<keyword evidence="2" id="KW-1133">Transmembrane helix</keyword>
<dbReference type="STRING" id="54.SAMN02745121_07051"/>
<organism evidence="4 5">
    <name type="scientific">Nannocystis exedens</name>
    <dbReference type="NCBI Taxonomy" id="54"/>
    <lineage>
        <taxon>Bacteria</taxon>
        <taxon>Pseudomonadati</taxon>
        <taxon>Myxococcota</taxon>
        <taxon>Polyangia</taxon>
        <taxon>Nannocystales</taxon>
        <taxon>Nannocystaceae</taxon>
        <taxon>Nannocystis</taxon>
    </lineage>
</organism>
<keyword evidence="5" id="KW-1185">Reference proteome</keyword>
<dbReference type="EMBL" id="FOMX01000030">
    <property type="protein sequence ID" value="SFF12480.1"/>
    <property type="molecule type" value="Genomic_DNA"/>
</dbReference>
<proteinExistence type="predicted"/>
<keyword evidence="2" id="KW-0812">Transmembrane</keyword>
<keyword evidence="2" id="KW-0472">Membrane</keyword>
<dbReference type="RefSeq" id="WP_420814107.1">
    <property type="nucleotide sequence ID" value="NZ_NETK01000001.1"/>
</dbReference>
<dbReference type="InterPro" id="IPR058581">
    <property type="entry name" value="TM_HPP"/>
</dbReference>
<feature type="transmembrane region" description="Helical" evidence="2">
    <location>
        <begin position="148"/>
        <end position="168"/>
    </location>
</feature>
<dbReference type="Proteomes" id="UP000199400">
    <property type="component" value="Unassembled WGS sequence"/>
</dbReference>
<protein>
    <submittedName>
        <fullName evidence="4">HPP family protein</fullName>
    </submittedName>
</protein>
<dbReference type="Pfam" id="PF04982">
    <property type="entry name" value="TM_HPP"/>
    <property type="match status" value="1"/>
</dbReference>
<evidence type="ECO:0000259" key="3">
    <source>
        <dbReference type="Pfam" id="PF04982"/>
    </source>
</evidence>
<feature type="compositionally biased region" description="Low complexity" evidence="1">
    <location>
        <begin position="14"/>
        <end position="30"/>
    </location>
</feature>
<accession>A0A1I2G660</accession>
<evidence type="ECO:0000313" key="4">
    <source>
        <dbReference type="EMBL" id="SFF12480.1"/>
    </source>
</evidence>
<feature type="transmembrane region" description="Helical" evidence="2">
    <location>
        <begin position="117"/>
        <end position="136"/>
    </location>
</feature>
<reference evidence="5" key="1">
    <citation type="submission" date="2016-10" db="EMBL/GenBank/DDBJ databases">
        <authorList>
            <person name="Varghese N."/>
            <person name="Submissions S."/>
        </authorList>
    </citation>
    <scope>NUCLEOTIDE SEQUENCE [LARGE SCALE GENOMIC DNA]</scope>
    <source>
        <strain evidence="5">ATCC 25963</strain>
    </source>
</reference>
<gene>
    <name evidence="4" type="ORF">SAMN02745121_07051</name>
</gene>